<dbReference type="PROSITE" id="PS51170">
    <property type="entry name" value="CW"/>
    <property type="match status" value="7"/>
</dbReference>
<dbReference type="Pfam" id="PF01473">
    <property type="entry name" value="Choline_bind_1"/>
    <property type="match status" value="3"/>
</dbReference>
<feature type="repeat" description="Cell wall-binding" evidence="2">
    <location>
        <begin position="592"/>
        <end position="611"/>
    </location>
</feature>
<keyword evidence="5" id="KW-1185">Reference proteome</keyword>
<dbReference type="SUPFAM" id="SSF69360">
    <property type="entry name" value="Cell wall binding repeat"/>
    <property type="match status" value="1"/>
</dbReference>
<feature type="repeat" description="Cell wall-binding" evidence="2">
    <location>
        <begin position="713"/>
        <end position="732"/>
    </location>
</feature>
<dbReference type="InterPro" id="IPR025883">
    <property type="entry name" value="Cadherin-like_domain"/>
</dbReference>
<sequence length="749" mass="83922">MKTQFALRKIISYLLLLTMLLGGVQSANVKVAKAATQTSDKTFAEQIILKSDLEPNKEVIVDSVSGKLTYEKINLATKSFSIEGNTGYKVTNVTYPSSLTQTKGTGSNNTTKYQYAIKEYSNFTFVISVESLDGTIKNTYSIDMKYDMESLFQFDTIDITYTDTDGKKTPSSISYNEKDSDGYYRTDDVPINIVKAKINLISGSYIMTEGVKINGKAAGSEIDLVGGENYITISITHNNATKEYNLIINKKGQALLKSLVPSVGSLSPAFDGNTVNYTITVPTTQTTIAFTPTSVDNSSTIKIGKYVVKSGKKSSEISLSEGTNKISVTVTTKEDESLTYTINVVRTEKFRSANLSSLTLSSGTLNPAFNKEIYEYTAAVENTVSSITVRATAEDAAATIKVNDVKIPSGATSGAINLDEGGNLITVTVTDSKGNTNTYTINLTRKYPKDNVNLSSLSVTDGTMSPRFNPETYAYSVKVARNIEKVRILFKAQNEKAKIKINGKEYASGQQSDYIKLELGANLAVVQVVAEDGKSTTTYKLSIIRGEIEGINQWVLVGNEWTFYNAEGIQIKNQWVKYDNQWYYLDFNGYRKSGWIFVSEKYYYLNNDGIMQTGWFYDKGYWYYLEGSGAMKTNAWATYDAKWYYFNNFGEMTTGWIEYKGKWYYMDDHGVMQKGWTTYDKNKYYLNDDGSMKYGWLYNGKTWFYLGEGGKMVRGWQVIDGKRYYFDANGLMKTGMMFLDGQWINLNNI</sequence>
<dbReference type="Pfam" id="PF19127">
    <property type="entry name" value="Choline_bind_3"/>
    <property type="match status" value="2"/>
</dbReference>
<dbReference type="EMBL" id="LZZM01000113">
    <property type="protein sequence ID" value="OOM79002.1"/>
    <property type="molecule type" value="Genomic_DNA"/>
</dbReference>
<dbReference type="Gene3D" id="2.10.270.10">
    <property type="entry name" value="Cholin Binding"/>
    <property type="match status" value="3"/>
</dbReference>
<feature type="repeat" description="Cell wall-binding" evidence="2">
    <location>
        <begin position="673"/>
        <end position="692"/>
    </location>
</feature>
<gene>
    <name evidence="4" type="primary">toxB_1</name>
    <name evidence="4" type="ORF">CLPUN_17290</name>
</gene>
<feature type="domain" description="Cadherin-like beta-sandwich-like" evidence="3">
    <location>
        <begin position="355"/>
        <end position="446"/>
    </location>
</feature>
<name>A0A1S8TN30_9CLOT</name>
<dbReference type="OrthoDB" id="1874645at2"/>
<feature type="domain" description="Cadherin-like beta-sandwich-like" evidence="3">
    <location>
        <begin position="454"/>
        <end position="545"/>
    </location>
</feature>
<evidence type="ECO:0000313" key="4">
    <source>
        <dbReference type="EMBL" id="OOM79002.1"/>
    </source>
</evidence>
<organism evidence="4 5">
    <name type="scientific">Clostridium puniceum</name>
    <dbReference type="NCBI Taxonomy" id="29367"/>
    <lineage>
        <taxon>Bacteria</taxon>
        <taxon>Bacillati</taxon>
        <taxon>Bacillota</taxon>
        <taxon>Clostridia</taxon>
        <taxon>Eubacteriales</taxon>
        <taxon>Clostridiaceae</taxon>
        <taxon>Clostridium</taxon>
    </lineage>
</organism>
<feature type="repeat" description="Cell wall-binding" evidence="2">
    <location>
        <begin position="572"/>
        <end position="591"/>
    </location>
</feature>
<comment type="caution">
    <text evidence="4">The sequence shown here is derived from an EMBL/GenBank/DDBJ whole genome shotgun (WGS) entry which is preliminary data.</text>
</comment>
<proteinExistence type="predicted"/>
<protein>
    <submittedName>
        <fullName evidence="4">Toxin B</fullName>
    </submittedName>
</protein>
<evidence type="ECO:0000313" key="5">
    <source>
        <dbReference type="Proteomes" id="UP000190890"/>
    </source>
</evidence>
<keyword evidence="1" id="KW-0677">Repeat</keyword>
<accession>A0A1S8TN30</accession>
<evidence type="ECO:0000256" key="1">
    <source>
        <dbReference type="ARBA" id="ARBA00022737"/>
    </source>
</evidence>
<evidence type="ECO:0000259" key="3">
    <source>
        <dbReference type="Pfam" id="PF12733"/>
    </source>
</evidence>
<feature type="repeat" description="Cell wall-binding" evidence="2">
    <location>
        <begin position="633"/>
        <end position="652"/>
    </location>
</feature>
<dbReference type="STRING" id="29367.CLPUN_17290"/>
<dbReference type="Pfam" id="PF12733">
    <property type="entry name" value="Cadherin-like"/>
    <property type="match status" value="3"/>
</dbReference>
<evidence type="ECO:0000256" key="2">
    <source>
        <dbReference type="PROSITE-ProRule" id="PRU00591"/>
    </source>
</evidence>
<dbReference type="RefSeq" id="WP_077846899.1">
    <property type="nucleotide sequence ID" value="NZ_LZZM01000113.1"/>
</dbReference>
<dbReference type="AlphaFoldDB" id="A0A1S8TN30"/>
<dbReference type="Gene3D" id="2.60.40.10">
    <property type="entry name" value="Immunoglobulins"/>
    <property type="match status" value="1"/>
</dbReference>
<feature type="domain" description="Cadherin-like beta-sandwich-like" evidence="3">
    <location>
        <begin position="266"/>
        <end position="346"/>
    </location>
</feature>
<dbReference type="InterPro" id="IPR013783">
    <property type="entry name" value="Ig-like_fold"/>
</dbReference>
<feature type="repeat" description="Cell wall-binding" evidence="2">
    <location>
        <begin position="612"/>
        <end position="631"/>
    </location>
</feature>
<reference evidence="4 5" key="1">
    <citation type="submission" date="2016-05" db="EMBL/GenBank/DDBJ databases">
        <title>Microbial solvent formation.</title>
        <authorList>
            <person name="Poehlein A."/>
            <person name="Montoya Solano J.D."/>
            <person name="Flitsch S."/>
            <person name="Krabben P."/>
            <person name="Duerre P."/>
            <person name="Daniel R."/>
        </authorList>
    </citation>
    <scope>NUCLEOTIDE SEQUENCE [LARGE SCALE GENOMIC DNA]</scope>
    <source>
        <strain evidence="4 5">DSM 2619</strain>
    </source>
</reference>
<dbReference type="Proteomes" id="UP000190890">
    <property type="component" value="Unassembled WGS sequence"/>
</dbReference>
<feature type="repeat" description="Cell wall-binding" evidence="2">
    <location>
        <begin position="653"/>
        <end position="672"/>
    </location>
</feature>
<dbReference type="InterPro" id="IPR018337">
    <property type="entry name" value="Cell_wall/Cho-bd_repeat"/>
</dbReference>